<comment type="caution">
    <text evidence="2">The sequence shown here is derived from an EMBL/GenBank/DDBJ whole genome shotgun (WGS) entry which is preliminary data.</text>
</comment>
<feature type="transmembrane region" description="Helical" evidence="1">
    <location>
        <begin position="169"/>
        <end position="194"/>
    </location>
</feature>
<evidence type="ECO:0000256" key="1">
    <source>
        <dbReference type="SAM" id="Phobius"/>
    </source>
</evidence>
<dbReference type="RefSeq" id="WP_380969274.1">
    <property type="nucleotide sequence ID" value="NZ_JBHTCO010000042.1"/>
</dbReference>
<feature type="transmembrane region" description="Helical" evidence="1">
    <location>
        <begin position="98"/>
        <end position="125"/>
    </location>
</feature>
<reference evidence="3" key="1">
    <citation type="journal article" date="2019" name="Int. J. Syst. Evol. Microbiol.">
        <title>The Global Catalogue of Microorganisms (GCM) 10K type strain sequencing project: providing services to taxonomists for standard genome sequencing and annotation.</title>
        <authorList>
            <consortium name="The Broad Institute Genomics Platform"/>
            <consortium name="The Broad Institute Genome Sequencing Center for Infectious Disease"/>
            <person name="Wu L."/>
            <person name="Ma J."/>
        </authorList>
    </citation>
    <scope>NUCLEOTIDE SEQUENCE [LARGE SCALE GENOMIC DNA]</scope>
    <source>
        <strain evidence="3">CGMCC 1.16305</strain>
    </source>
</reference>
<evidence type="ECO:0000313" key="2">
    <source>
        <dbReference type="EMBL" id="MFC7395101.1"/>
    </source>
</evidence>
<feature type="transmembrane region" description="Helical" evidence="1">
    <location>
        <begin position="12"/>
        <end position="38"/>
    </location>
</feature>
<keyword evidence="1" id="KW-1133">Transmembrane helix</keyword>
<feature type="transmembrane region" description="Helical" evidence="1">
    <location>
        <begin position="215"/>
        <end position="232"/>
    </location>
</feature>
<keyword evidence="1" id="KW-0472">Membrane</keyword>
<dbReference type="Proteomes" id="UP001596505">
    <property type="component" value="Unassembled WGS sequence"/>
</dbReference>
<dbReference type="PANTHER" id="PTHR41324:SF1">
    <property type="entry name" value="DUF2232 DOMAIN-CONTAINING PROTEIN"/>
    <property type="match status" value="1"/>
</dbReference>
<evidence type="ECO:0000313" key="3">
    <source>
        <dbReference type="Proteomes" id="UP001596505"/>
    </source>
</evidence>
<name>A0ABW2Q6I7_9BACL</name>
<feature type="transmembrane region" description="Helical" evidence="1">
    <location>
        <begin position="58"/>
        <end position="91"/>
    </location>
</feature>
<sequence>MKQTRVLAEGALSTAIFLCIFLITTYIPFVSIITMWFLPLPIIYFTAKNSLKPGILVLIVSLLLSLLLTGILPPVMALYFLLSGLVMGYLLHLKKSALVILLGGSLANIFVIILLYGVVVTFFHIDPMEMIKQMMTKSFDTAQKLSGSFQQDAKKEMDILRQSMNMMTYMVPAVMVITGVFNALITELVSTPILRRLRVDFPKWPPFREWRFPRSLIWYFLAALIIELFGHLEPNQWLFTVVVNVYAILELVVMIQGFAFIFYLCYAKNIHTSVPIIVVIISLLTGPILLYIIRVLGIIDLGFDLRARLKKK</sequence>
<keyword evidence="1" id="KW-0812">Transmembrane</keyword>
<gene>
    <name evidence="2" type="ORF">ACFQRG_19510</name>
</gene>
<feature type="transmembrane region" description="Helical" evidence="1">
    <location>
        <begin position="238"/>
        <end position="264"/>
    </location>
</feature>
<dbReference type="PANTHER" id="PTHR41324">
    <property type="entry name" value="MEMBRANE PROTEIN-RELATED"/>
    <property type="match status" value="1"/>
</dbReference>
<feature type="transmembrane region" description="Helical" evidence="1">
    <location>
        <begin position="276"/>
        <end position="299"/>
    </location>
</feature>
<dbReference type="InterPro" id="IPR018710">
    <property type="entry name" value="DUF2232"/>
</dbReference>
<keyword evidence="3" id="KW-1185">Reference proteome</keyword>
<dbReference type="Pfam" id="PF09991">
    <property type="entry name" value="DUF2232"/>
    <property type="match status" value="1"/>
</dbReference>
<proteinExistence type="predicted"/>
<protein>
    <submittedName>
        <fullName evidence="2">YybS family protein</fullName>
    </submittedName>
</protein>
<dbReference type="EMBL" id="JBHTCO010000042">
    <property type="protein sequence ID" value="MFC7395101.1"/>
    <property type="molecule type" value="Genomic_DNA"/>
</dbReference>
<accession>A0ABW2Q6I7</accession>
<organism evidence="2 3">
    <name type="scientific">Scopulibacillus cellulosilyticus</name>
    <dbReference type="NCBI Taxonomy" id="2665665"/>
    <lineage>
        <taxon>Bacteria</taxon>
        <taxon>Bacillati</taxon>
        <taxon>Bacillota</taxon>
        <taxon>Bacilli</taxon>
        <taxon>Bacillales</taxon>
        <taxon>Sporolactobacillaceae</taxon>
        <taxon>Scopulibacillus</taxon>
    </lineage>
</organism>